<dbReference type="Proteomes" id="UP001178507">
    <property type="component" value="Unassembled WGS sequence"/>
</dbReference>
<feature type="region of interest" description="Disordered" evidence="2">
    <location>
        <begin position="54"/>
        <end position="117"/>
    </location>
</feature>
<dbReference type="EMBL" id="CAUJNA010001124">
    <property type="protein sequence ID" value="CAJ1384536.1"/>
    <property type="molecule type" value="Genomic_DNA"/>
</dbReference>
<organism evidence="3 4">
    <name type="scientific">Effrenium voratum</name>
    <dbReference type="NCBI Taxonomy" id="2562239"/>
    <lineage>
        <taxon>Eukaryota</taxon>
        <taxon>Sar</taxon>
        <taxon>Alveolata</taxon>
        <taxon>Dinophyceae</taxon>
        <taxon>Suessiales</taxon>
        <taxon>Symbiodiniaceae</taxon>
        <taxon>Effrenium</taxon>
    </lineage>
</organism>
<gene>
    <name evidence="3" type="ORF">EVOR1521_LOCUS11397</name>
</gene>
<dbReference type="AlphaFoldDB" id="A0AA36ID32"/>
<sequence length="117" mass="12389">MAAESAAAMQQAELFALERQRLLRSLEQQHARLQSQVLATLERLELGASKRLEADSDADYASPLEEEMMGAPSDASRAEPLGLSKTNGRSGSATEASEVAEKRLGSTGSTGALELAL</sequence>
<accession>A0AA36ID32</accession>
<comment type="caution">
    <text evidence="3">The sequence shown here is derived from an EMBL/GenBank/DDBJ whole genome shotgun (WGS) entry which is preliminary data.</text>
</comment>
<evidence type="ECO:0000313" key="4">
    <source>
        <dbReference type="Proteomes" id="UP001178507"/>
    </source>
</evidence>
<feature type="compositionally biased region" description="Polar residues" evidence="2">
    <location>
        <begin position="84"/>
        <end position="95"/>
    </location>
</feature>
<protein>
    <submittedName>
        <fullName evidence="3">Uncharacterized protein</fullName>
    </submittedName>
</protein>
<keyword evidence="4" id="KW-1185">Reference proteome</keyword>
<evidence type="ECO:0000256" key="2">
    <source>
        <dbReference type="SAM" id="MobiDB-lite"/>
    </source>
</evidence>
<keyword evidence="1" id="KW-0175">Coiled coil</keyword>
<feature type="coiled-coil region" evidence="1">
    <location>
        <begin position="16"/>
        <end position="43"/>
    </location>
</feature>
<evidence type="ECO:0000313" key="3">
    <source>
        <dbReference type="EMBL" id="CAJ1384536.1"/>
    </source>
</evidence>
<evidence type="ECO:0000256" key="1">
    <source>
        <dbReference type="SAM" id="Coils"/>
    </source>
</evidence>
<name>A0AA36ID32_9DINO</name>
<reference evidence="3" key="1">
    <citation type="submission" date="2023-08" db="EMBL/GenBank/DDBJ databases">
        <authorList>
            <person name="Chen Y."/>
            <person name="Shah S."/>
            <person name="Dougan E. K."/>
            <person name="Thang M."/>
            <person name="Chan C."/>
        </authorList>
    </citation>
    <scope>NUCLEOTIDE SEQUENCE</scope>
</reference>
<feature type="non-terminal residue" evidence="3">
    <location>
        <position position="1"/>
    </location>
</feature>
<proteinExistence type="predicted"/>